<comment type="similarity">
    <text evidence="2">Belongs to the nucleoplasmin family.</text>
</comment>
<organism evidence="13 14">
    <name type="scientific">Mus caroli</name>
    <name type="common">Ryukyu mouse</name>
    <name type="synonym">Ricefield mouse</name>
    <dbReference type="NCBI Taxonomy" id="10089"/>
    <lineage>
        <taxon>Eukaryota</taxon>
        <taxon>Metazoa</taxon>
        <taxon>Chordata</taxon>
        <taxon>Craniata</taxon>
        <taxon>Vertebrata</taxon>
        <taxon>Euteleostomi</taxon>
        <taxon>Mammalia</taxon>
        <taxon>Eutheria</taxon>
        <taxon>Euarchontoglires</taxon>
        <taxon>Glires</taxon>
        <taxon>Rodentia</taxon>
        <taxon>Myomorpha</taxon>
        <taxon>Muroidea</taxon>
        <taxon>Muridae</taxon>
        <taxon>Murinae</taxon>
        <taxon>Mus</taxon>
        <taxon>Mus</taxon>
    </lineage>
</organism>
<evidence type="ECO:0000256" key="6">
    <source>
        <dbReference type="ARBA" id="ARBA00023242"/>
    </source>
</evidence>
<proteinExistence type="inferred from homology"/>
<dbReference type="Gene3D" id="2.60.120.340">
    <property type="entry name" value="Nucleoplasmin core domain"/>
    <property type="match status" value="1"/>
</dbReference>
<evidence type="ECO:0000313" key="13">
    <source>
        <dbReference type="Proteomes" id="UP000515126"/>
    </source>
</evidence>
<keyword evidence="4" id="KW-0156">Chromatin regulator</keyword>
<dbReference type="GO" id="GO:0006338">
    <property type="term" value="P:chromatin remodeling"/>
    <property type="evidence" value="ECO:0007669"/>
    <property type="project" value="Ensembl"/>
</dbReference>
<name>A0A6P5R449_MUSCR</name>
<dbReference type="RefSeq" id="XP_021036812.1">
    <property type="nucleotide sequence ID" value="XM_021181153.1"/>
</dbReference>
<comment type="function">
    <text evidence="8">Core histones chaperone involved in chromatin reprogramming, specially during fertilization and early embryonic development. Probably involved in sperm DNA decondensation during fertilization.</text>
</comment>
<evidence type="ECO:0000256" key="8">
    <source>
        <dbReference type="ARBA" id="ARBA00057534"/>
    </source>
</evidence>
<evidence type="ECO:0000313" key="14">
    <source>
        <dbReference type="RefSeq" id="XP_021036812.1"/>
    </source>
</evidence>
<dbReference type="InterPro" id="IPR024057">
    <property type="entry name" value="Nucleoplasmin_core_dom"/>
</dbReference>
<evidence type="ECO:0000256" key="10">
    <source>
        <dbReference type="ARBA" id="ARBA00074907"/>
    </source>
</evidence>
<dbReference type="PANTHER" id="PTHR22747:SF14">
    <property type="entry name" value="NUCLEOPLASMIN-2"/>
    <property type="match status" value="1"/>
</dbReference>
<dbReference type="GO" id="GO:0003682">
    <property type="term" value="F:chromatin binding"/>
    <property type="evidence" value="ECO:0007669"/>
    <property type="project" value="Ensembl"/>
</dbReference>
<comment type="subcellular location">
    <subcellularLocation>
        <location evidence="1">Nucleus</location>
    </subcellularLocation>
</comment>
<evidence type="ECO:0000256" key="9">
    <source>
        <dbReference type="ARBA" id="ARBA00064984"/>
    </source>
</evidence>
<evidence type="ECO:0000256" key="3">
    <source>
        <dbReference type="ARBA" id="ARBA00022473"/>
    </source>
</evidence>
<dbReference type="KEGG" id="mcal:110308848"/>
<dbReference type="GO" id="GO:0045836">
    <property type="term" value="P:positive regulation of meiotic nuclear division"/>
    <property type="evidence" value="ECO:0007669"/>
    <property type="project" value="Ensembl"/>
</dbReference>
<dbReference type="GO" id="GO:0009994">
    <property type="term" value="P:oocyte differentiation"/>
    <property type="evidence" value="ECO:0007669"/>
    <property type="project" value="Ensembl"/>
</dbReference>
<dbReference type="AlphaFoldDB" id="A0A6P5R449"/>
<dbReference type="GO" id="GO:0007338">
    <property type="term" value="P:single fertilization"/>
    <property type="evidence" value="ECO:0007669"/>
    <property type="project" value="UniProtKB-KW"/>
</dbReference>
<evidence type="ECO:0000256" key="11">
    <source>
        <dbReference type="SAM" id="MobiDB-lite"/>
    </source>
</evidence>
<dbReference type="GO" id="GO:0005730">
    <property type="term" value="C:nucleolus"/>
    <property type="evidence" value="ECO:0007669"/>
    <property type="project" value="TreeGrafter"/>
</dbReference>
<dbReference type="GO" id="GO:0001824">
    <property type="term" value="P:blastocyst development"/>
    <property type="evidence" value="ECO:0007669"/>
    <property type="project" value="Ensembl"/>
</dbReference>
<dbReference type="GO" id="GO:0005654">
    <property type="term" value="C:nucleoplasm"/>
    <property type="evidence" value="ECO:0007669"/>
    <property type="project" value="TreeGrafter"/>
</dbReference>
<dbReference type="SUPFAM" id="SSF69203">
    <property type="entry name" value="Nucleoplasmin-like core domain"/>
    <property type="match status" value="1"/>
</dbReference>
<dbReference type="PANTHER" id="PTHR22747">
    <property type="entry name" value="NUCLEOPLASMIN"/>
    <property type="match status" value="1"/>
</dbReference>
<evidence type="ECO:0000256" key="4">
    <source>
        <dbReference type="ARBA" id="ARBA00022853"/>
    </source>
</evidence>
<keyword evidence="7" id="KW-0278">Fertilization</keyword>
<dbReference type="CTD" id="10361"/>
<dbReference type="GO" id="GO:0045740">
    <property type="term" value="P:positive regulation of DNA replication"/>
    <property type="evidence" value="ECO:0007669"/>
    <property type="project" value="TreeGrafter"/>
</dbReference>
<keyword evidence="13" id="KW-1185">Reference proteome</keyword>
<keyword evidence="3" id="KW-0217">Developmental protein</keyword>
<evidence type="ECO:0000256" key="5">
    <source>
        <dbReference type="ARBA" id="ARBA00023186"/>
    </source>
</evidence>
<dbReference type="GO" id="GO:0005737">
    <property type="term" value="C:cytoplasm"/>
    <property type="evidence" value="ECO:0007669"/>
    <property type="project" value="TreeGrafter"/>
</dbReference>
<gene>
    <name evidence="14" type="primary">Npm2</name>
</gene>
<evidence type="ECO:0000256" key="2">
    <source>
        <dbReference type="ARBA" id="ARBA00010744"/>
    </source>
</evidence>
<feature type="compositionally biased region" description="Acidic residues" evidence="11">
    <location>
        <begin position="123"/>
        <end position="147"/>
    </location>
</feature>
<keyword evidence="5" id="KW-0143">Chaperone</keyword>
<protein>
    <recommendedName>
        <fullName evidence="10">Nucleoplasmin-2</fullName>
    </recommendedName>
</protein>
<keyword evidence="6" id="KW-0539">Nucleus</keyword>
<dbReference type="GeneID" id="110308848"/>
<evidence type="ECO:0000259" key="12">
    <source>
        <dbReference type="Pfam" id="PF03066"/>
    </source>
</evidence>
<accession>A0A6P5R449</accession>
<dbReference type="InterPro" id="IPR036824">
    <property type="entry name" value="Nucleoplasmin_core_dom_sf"/>
</dbReference>
<reference evidence="14" key="1">
    <citation type="submission" date="2025-08" db="UniProtKB">
        <authorList>
            <consortium name="RefSeq"/>
        </authorList>
    </citation>
    <scope>IDENTIFICATION</scope>
</reference>
<sequence>MSRHSTSSVTETTAKNILWGSELNQEKQICTFRGQGERKDSCKLLLSTICLGEKAKEEVNRVEVLSQEGRKLPITIATLKASVLPMVTVSGIELSPPVTFRLKTGSGPVFLSGLECYETSDLTWEDDEEEEEEEEEEDEDEDADISLEEIPVKQVKRVAPQKQMSIAKKKKVEKEEDETVVRPSPQDKSPWKKEKSTPRARKPVTKK</sequence>
<dbReference type="InterPro" id="IPR004301">
    <property type="entry name" value="Nucleoplasmin"/>
</dbReference>
<feature type="region of interest" description="Disordered" evidence="11">
    <location>
        <begin position="121"/>
        <end position="207"/>
    </location>
</feature>
<dbReference type="GO" id="GO:0003723">
    <property type="term" value="F:RNA binding"/>
    <property type="evidence" value="ECO:0007669"/>
    <property type="project" value="TreeGrafter"/>
</dbReference>
<dbReference type="GO" id="GO:0042393">
    <property type="term" value="F:histone binding"/>
    <property type="evidence" value="ECO:0007669"/>
    <property type="project" value="TreeGrafter"/>
</dbReference>
<dbReference type="GO" id="GO:0007096">
    <property type="term" value="P:regulation of exit from mitosis"/>
    <property type="evidence" value="ECO:0007669"/>
    <property type="project" value="Ensembl"/>
</dbReference>
<feature type="compositionally biased region" description="Basic residues" evidence="11">
    <location>
        <begin position="198"/>
        <end position="207"/>
    </location>
</feature>
<dbReference type="GO" id="GO:0000785">
    <property type="term" value="C:chromatin"/>
    <property type="evidence" value="ECO:0007669"/>
    <property type="project" value="Ensembl"/>
</dbReference>
<feature type="domain" description="Nucleoplasmin core" evidence="12">
    <location>
        <begin position="18"/>
        <end position="117"/>
    </location>
</feature>
<evidence type="ECO:0000256" key="1">
    <source>
        <dbReference type="ARBA" id="ARBA00004123"/>
    </source>
</evidence>
<dbReference type="Proteomes" id="UP000515126">
    <property type="component" value="Chromosome 14"/>
</dbReference>
<dbReference type="FunFam" id="2.60.120.340:FF:000003">
    <property type="entry name" value="Nucleoplasmin 2"/>
    <property type="match status" value="1"/>
</dbReference>
<dbReference type="Pfam" id="PF03066">
    <property type="entry name" value="Nucleoplasmin"/>
    <property type="match status" value="1"/>
</dbReference>
<comment type="subunit">
    <text evidence="9">Homopentamer, when bound to H2A-H2B dimers only. Homodecamer of two stacked pentamers, when bound to H2A-H2B dimers and H3-H4 tetramers simultaneously.</text>
</comment>
<evidence type="ECO:0000256" key="7">
    <source>
        <dbReference type="ARBA" id="ARBA00023279"/>
    </source>
</evidence>